<name>F9XI65_ZYMTI</name>
<gene>
    <name evidence="4" type="ORF">MYCGRDRAFT_74422</name>
</gene>
<dbReference type="OrthoDB" id="10259639at2759"/>
<dbReference type="STRING" id="336722.F9XI65"/>
<dbReference type="PANTHER" id="PTHR13292:SF0">
    <property type="entry name" value="AUTOPHAGY-RELATED PROTEIN 101"/>
    <property type="match status" value="1"/>
</dbReference>
<dbReference type="HOGENOM" id="CLU_069661_1_0_1"/>
<dbReference type="GO" id="GO:0000045">
    <property type="term" value="P:autophagosome assembly"/>
    <property type="evidence" value="ECO:0007669"/>
    <property type="project" value="TreeGrafter"/>
</dbReference>
<dbReference type="eggNOG" id="KOG4493">
    <property type="taxonomic scope" value="Eukaryota"/>
</dbReference>
<sequence>MEARRPPEYSLSLTADRSSVKDIVKGILHTIFFHRYFPPLTPSTHEILDLTLPYVSDPTISTLIETRLTTLLRTLDSSPTPTTAHLSVSFLERKRRKGWFASTTSDETVWETWHITVEVVATVRSEGERERMRRVMEKGLREAVMRVVEVVNAERGHIPPITTNETNPFPFRVVVEERGGEGWGGRMGIF</sequence>
<dbReference type="Pfam" id="PF07855">
    <property type="entry name" value="ATG101"/>
    <property type="match status" value="1"/>
</dbReference>
<dbReference type="GO" id="GO:0019901">
    <property type="term" value="F:protein kinase binding"/>
    <property type="evidence" value="ECO:0007669"/>
    <property type="project" value="TreeGrafter"/>
</dbReference>
<proteinExistence type="inferred from homology"/>
<reference evidence="4 5" key="1">
    <citation type="journal article" date="2011" name="PLoS Genet.">
        <title>Finished genome of the fungal wheat pathogen Mycosphaerella graminicola reveals dispensome structure, chromosome plasticity, and stealth pathogenesis.</title>
        <authorList>
            <person name="Goodwin S.B."/>
            <person name="Ben M'barek S."/>
            <person name="Dhillon B."/>
            <person name="Wittenberg A.H.J."/>
            <person name="Crane C.F."/>
            <person name="Hane J.K."/>
            <person name="Foster A.J."/>
            <person name="Van der Lee T.A.J."/>
            <person name="Grimwood J."/>
            <person name="Aerts A."/>
            <person name="Antoniw J."/>
            <person name="Bailey A."/>
            <person name="Bluhm B."/>
            <person name="Bowler J."/>
            <person name="Bristow J."/>
            <person name="van der Burgt A."/>
            <person name="Canto-Canche B."/>
            <person name="Churchill A.C.L."/>
            <person name="Conde-Ferraez L."/>
            <person name="Cools H.J."/>
            <person name="Coutinho P.M."/>
            <person name="Csukai M."/>
            <person name="Dehal P."/>
            <person name="De Wit P."/>
            <person name="Donzelli B."/>
            <person name="van de Geest H.C."/>
            <person name="van Ham R.C.H.J."/>
            <person name="Hammond-Kosack K.E."/>
            <person name="Henrissat B."/>
            <person name="Kilian A."/>
            <person name="Kobayashi A.K."/>
            <person name="Koopmann E."/>
            <person name="Kourmpetis Y."/>
            <person name="Kuzniar A."/>
            <person name="Lindquist E."/>
            <person name="Lombard V."/>
            <person name="Maliepaard C."/>
            <person name="Martins N."/>
            <person name="Mehrabi R."/>
            <person name="Nap J.P.H."/>
            <person name="Ponomarenko A."/>
            <person name="Rudd J.J."/>
            <person name="Salamov A."/>
            <person name="Schmutz J."/>
            <person name="Schouten H.J."/>
            <person name="Shapiro H."/>
            <person name="Stergiopoulos I."/>
            <person name="Torriani S.F.F."/>
            <person name="Tu H."/>
            <person name="de Vries R.P."/>
            <person name="Waalwijk C."/>
            <person name="Ware S.B."/>
            <person name="Wiebenga A."/>
            <person name="Zwiers L.-H."/>
            <person name="Oliver R.P."/>
            <person name="Grigoriev I.V."/>
            <person name="Kema G.H.J."/>
        </authorList>
    </citation>
    <scope>NUCLEOTIDE SEQUENCE [LARGE SCALE GENOMIC DNA]</scope>
    <source>
        <strain evidence="5">CBS 115943 / IPO323</strain>
    </source>
</reference>
<dbReference type="RefSeq" id="XP_003850505.1">
    <property type="nucleotide sequence ID" value="XM_003850457.1"/>
</dbReference>
<evidence type="ECO:0000313" key="4">
    <source>
        <dbReference type="EMBL" id="EGP85481.1"/>
    </source>
</evidence>
<comment type="similarity">
    <text evidence="1">Belongs to the ATG101 family.</text>
</comment>
<protein>
    <recommendedName>
        <fullName evidence="2">Autophagy-related protein 101</fullName>
    </recommendedName>
</protein>
<dbReference type="AlphaFoldDB" id="F9XI65"/>
<dbReference type="GO" id="GO:0000407">
    <property type="term" value="C:phagophore assembly site"/>
    <property type="evidence" value="ECO:0007669"/>
    <property type="project" value="TreeGrafter"/>
</dbReference>
<dbReference type="GO" id="GO:1990316">
    <property type="term" value="C:Atg1/ULK1 kinase complex"/>
    <property type="evidence" value="ECO:0007669"/>
    <property type="project" value="TreeGrafter"/>
</dbReference>
<evidence type="ECO:0000256" key="3">
    <source>
        <dbReference type="ARBA" id="ARBA00023006"/>
    </source>
</evidence>
<accession>F9XI65</accession>
<dbReference type="Proteomes" id="UP000008062">
    <property type="component" value="Chromosome 8"/>
</dbReference>
<evidence type="ECO:0000256" key="2">
    <source>
        <dbReference type="ARBA" id="ARBA00018874"/>
    </source>
</evidence>
<dbReference type="GeneID" id="13395158"/>
<dbReference type="PANTHER" id="PTHR13292">
    <property type="entry name" value="AUTOPHAGY-RELATED PROTEIN 101"/>
    <property type="match status" value="1"/>
</dbReference>
<organism evidence="4 5">
    <name type="scientific">Zymoseptoria tritici (strain CBS 115943 / IPO323)</name>
    <name type="common">Speckled leaf blotch fungus</name>
    <name type="synonym">Septoria tritici</name>
    <dbReference type="NCBI Taxonomy" id="336722"/>
    <lineage>
        <taxon>Eukaryota</taxon>
        <taxon>Fungi</taxon>
        <taxon>Dikarya</taxon>
        <taxon>Ascomycota</taxon>
        <taxon>Pezizomycotina</taxon>
        <taxon>Dothideomycetes</taxon>
        <taxon>Dothideomycetidae</taxon>
        <taxon>Mycosphaerellales</taxon>
        <taxon>Mycosphaerellaceae</taxon>
        <taxon>Zymoseptoria</taxon>
    </lineage>
</organism>
<dbReference type="InParanoid" id="F9XI65"/>
<dbReference type="OMA" id="VCWEIWT"/>
<evidence type="ECO:0000313" key="5">
    <source>
        <dbReference type="Proteomes" id="UP000008062"/>
    </source>
</evidence>
<keyword evidence="3" id="KW-0072">Autophagy</keyword>
<evidence type="ECO:0000256" key="1">
    <source>
        <dbReference type="ARBA" id="ARBA00007130"/>
    </source>
</evidence>
<keyword evidence="5" id="KW-1185">Reference proteome</keyword>
<dbReference type="KEGG" id="ztr:MYCGRDRAFT_74422"/>
<dbReference type="EMBL" id="CM001203">
    <property type="protein sequence ID" value="EGP85481.1"/>
    <property type="molecule type" value="Genomic_DNA"/>
</dbReference>
<dbReference type="InterPro" id="IPR012445">
    <property type="entry name" value="ATG101"/>
</dbReference>